<comment type="caution">
    <text evidence="3">The sequence shown here is derived from an EMBL/GenBank/DDBJ whole genome shotgun (WGS) entry which is preliminary data.</text>
</comment>
<evidence type="ECO:0000313" key="4">
    <source>
        <dbReference type="Proteomes" id="UP000580910"/>
    </source>
</evidence>
<keyword evidence="4" id="KW-1185">Reference proteome</keyword>
<reference evidence="3 4" key="1">
    <citation type="submission" date="2020-07" db="EMBL/GenBank/DDBJ databases">
        <title>Sequencing the genomes of 1000 actinobacteria strains.</title>
        <authorList>
            <person name="Klenk H.-P."/>
        </authorList>
    </citation>
    <scope>NUCLEOTIDE SEQUENCE [LARGE SCALE GENOMIC DNA]</scope>
    <source>
        <strain evidence="3 4">DSM 21349</strain>
    </source>
</reference>
<dbReference type="EMBL" id="JACGXA010000001">
    <property type="protein sequence ID" value="MBA8803602.1"/>
    <property type="molecule type" value="Genomic_DNA"/>
</dbReference>
<dbReference type="PANTHER" id="PTHR43244:SF1">
    <property type="entry name" value="5,10-METHYLENETETRAHYDROMETHANOPTERIN REDUCTASE"/>
    <property type="match status" value="1"/>
</dbReference>
<dbReference type="Gene3D" id="3.20.20.30">
    <property type="entry name" value="Luciferase-like domain"/>
    <property type="match status" value="1"/>
</dbReference>
<dbReference type="Pfam" id="PF00296">
    <property type="entry name" value="Bac_luciferase"/>
    <property type="match status" value="1"/>
</dbReference>
<sequence>MKLGLQLGYWGAQPPAGVGELVRAAEESGFDAIFTAEAWGSDAFTPLAWWGRETSRVRLGTSIVQMSGRTPTSIAMHALTLDHLSGGRVVLGMGVSGPQVVEGWYGQPFAKPLARTREVVDIIRQVLAREDKVTNDGPHYPLPYAGEGATGLGKPLKSIVHPLRADIPIWLGAEGPKNVAQTAEIADGWIPIFYTPRSAGMYQPWLDEGFARPGARRTRADFEIAATCHLQIVKDATEKQGVLDFLKPVVALYMGGMGAKDQNFHKQVFERMGHADLADEVQKLYLSGEKERAAALIPDELVDDMHIIGTEGEVRERVAAWEETGVTTLLLSSHSADEIRRIAEVLA</sequence>
<evidence type="ECO:0000313" key="3">
    <source>
        <dbReference type="EMBL" id="MBA8803602.1"/>
    </source>
</evidence>
<evidence type="ECO:0000259" key="2">
    <source>
        <dbReference type="Pfam" id="PF00296"/>
    </source>
</evidence>
<dbReference type="InterPro" id="IPR036661">
    <property type="entry name" value="Luciferase-like_sf"/>
</dbReference>
<dbReference type="GO" id="GO:0016705">
    <property type="term" value="F:oxidoreductase activity, acting on paired donors, with incorporation or reduction of molecular oxygen"/>
    <property type="evidence" value="ECO:0007669"/>
    <property type="project" value="InterPro"/>
</dbReference>
<dbReference type="RefSeq" id="WP_182538663.1">
    <property type="nucleotide sequence ID" value="NZ_JACGXA010000001.1"/>
</dbReference>
<accession>A0A7W3IZQ0</accession>
<organism evidence="3 4">
    <name type="scientific">Nocardioides ginsengisegetis</name>
    <dbReference type="NCBI Taxonomy" id="661491"/>
    <lineage>
        <taxon>Bacteria</taxon>
        <taxon>Bacillati</taxon>
        <taxon>Actinomycetota</taxon>
        <taxon>Actinomycetes</taxon>
        <taxon>Propionibacteriales</taxon>
        <taxon>Nocardioidaceae</taxon>
        <taxon>Nocardioides</taxon>
    </lineage>
</organism>
<dbReference type="Proteomes" id="UP000580910">
    <property type="component" value="Unassembled WGS sequence"/>
</dbReference>
<dbReference type="AlphaFoldDB" id="A0A7W3IZQ0"/>
<proteinExistence type="predicted"/>
<keyword evidence="1" id="KW-0560">Oxidoreductase</keyword>
<dbReference type="InterPro" id="IPR050564">
    <property type="entry name" value="F420-G6PD/mer"/>
</dbReference>
<name>A0A7W3IZQ0_9ACTN</name>
<dbReference type="SUPFAM" id="SSF51679">
    <property type="entry name" value="Bacterial luciferase-like"/>
    <property type="match status" value="1"/>
</dbReference>
<dbReference type="PANTHER" id="PTHR43244">
    <property type="match status" value="1"/>
</dbReference>
<gene>
    <name evidence="3" type="ORF">FB382_001893</name>
</gene>
<feature type="domain" description="Luciferase-like" evidence="2">
    <location>
        <begin position="13"/>
        <end position="327"/>
    </location>
</feature>
<dbReference type="InterPro" id="IPR011251">
    <property type="entry name" value="Luciferase-like_dom"/>
</dbReference>
<dbReference type="NCBIfam" id="TIGR03559">
    <property type="entry name" value="F420_Rv3520c"/>
    <property type="match status" value="1"/>
</dbReference>
<evidence type="ECO:0000256" key="1">
    <source>
        <dbReference type="ARBA" id="ARBA00023002"/>
    </source>
</evidence>
<dbReference type="CDD" id="cd01097">
    <property type="entry name" value="Tetrahydromethanopterin_reductase"/>
    <property type="match status" value="1"/>
</dbReference>
<protein>
    <submittedName>
        <fullName evidence="3">F420-dependent oxidoreductase-like protein</fullName>
    </submittedName>
</protein>
<dbReference type="InterPro" id="IPR019951">
    <property type="entry name" value="F420_OxRdatse_Rv3520c_pred"/>
</dbReference>